<accession>A0A8S2ER92</accession>
<feature type="region of interest" description="Disordered" evidence="1">
    <location>
        <begin position="58"/>
        <end position="77"/>
    </location>
</feature>
<evidence type="ECO:0000313" key="4">
    <source>
        <dbReference type="Proteomes" id="UP000677228"/>
    </source>
</evidence>
<dbReference type="Proteomes" id="UP000677228">
    <property type="component" value="Unassembled WGS sequence"/>
</dbReference>
<evidence type="ECO:0000313" key="2">
    <source>
        <dbReference type="EMBL" id="CAF1254017.1"/>
    </source>
</evidence>
<dbReference type="AlphaFoldDB" id="A0A8S2ER92"/>
<dbReference type="Proteomes" id="UP000682733">
    <property type="component" value="Unassembled WGS sequence"/>
</dbReference>
<gene>
    <name evidence="2" type="ORF">OVA965_LOCUS26409</name>
    <name evidence="3" type="ORF">TMI583_LOCUS27150</name>
</gene>
<dbReference type="EMBL" id="CAJNOK010016900">
    <property type="protein sequence ID" value="CAF1254017.1"/>
    <property type="molecule type" value="Genomic_DNA"/>
</dbReference>
<feature type="compositionally biased region" description="Gly residues" evidence="1">
    <location>
        <begin position="68"/>
        <end position="77"/>
    </location>
</feature>
<dbReference type="EMBL" id="CAJOBA010038454">
    <property type="protein sequence ID" value="CAF4061112.1"/>
    <property type="molecule type" value="Genomic_DNA"/>
</dbReference>
<proteinExistence type="predicted"/>
<sequence>MQLEQEKQEKAAPDTNTNDELDEAHLTIKKSDILVIYRVGSAAEQKIPLNTIVQQPRMEQRDNFSKGLSGGGACLDS</sequence>
<feature type="compositionally biased region" description="Basic and acidic residues" evidence="1">
    <location>
        <begin position="1"/>
        <end position="12"/>
    </location>
</feature>
<protein>
    <submittedName>
        <fullName evidence="2">Uncharacterized protein</fullName>
    </submittedName>
</protein>
<comment type="caution">
    <text evidence="2">The sequence shown here is derived from an EMBL/GenBank/DDBJ whole genome shotgun (WGS) entry which is preliminary data.</text>
</comment>
<feature type="region of interest" description="Disordered" evidence="1">
    <location>
        <begin position="1"/>
        <end position="24"/>
    </location>
</feature>
<evidence type="ECO:0000256" key="1">
    <source>
        <dbReference type="SAM" id="MobiDB-lite"/>
    </source>
</evidence>
<name>A0A8S2ER92_9BILA</name>
<organism evidence="2 4">
    <name type="scientific">Didymodactylos carnosus</name>
    <dbReference type="NCBI Taxonomy" id="1234261"/>
    <lineage>
        <taxon>Eukaryota</taxon>
        <taxon>Metazoa</taxon>
        <taxon>Spiralia</taxon>
        <taxon>Gnathifera</taxon>
        <taxon>Rotifera</taxon>
        <taxon>Eurotatoria</taxon>
        <taxon>Bdelloidea</taxon>
        <taxon>Philodinida</taxon>
        <taxon>Philodinidae</taxon>
        <taxon>Didymodactylos</taxon>
    </lineage>
</organism>
<reference evidence="2" key="1">
    <citation type="submission" date="2021-02" db="EMBL/GenBank/DDBJ databases">
        <authorList>
            <person name="Nowell W R."/>
        </authorList>
    </citation>
    <scope>NUCLEOTIDE SEQUENCE</scope>
</reference>
<evidence type="ECO:0000313" key="3">
    <source>
        <dbReference type="EMBL" id="CAF4061112.1"/>
    </source>
</evidence>